<evidence type="ECO:0000256" key="4">
    <source>
        <dbReference type="ARBA" id="ARBA00023163"/>
    </source>
</evidence>
<dbReference type="InterPro" id="IPR001647">
    <property type="entry name" value="HTH_TetR"/>
</dbReference>
<dbReference type="InterPro" id="IPR009057">
    <property type="entry name" value="Homeodomain-like_sf"/>
</dbReference>
<dbReference type="PROSITE" id="PS01081">
    <property type="entry name" value="HTH_TETR_1"/>
    <property type="match status" value="1"/>
</dbReference>
<dbReference type="GO" id="GO:0003677">
    <property type="term" value="F:DNA binding"/>
    <property type="evidence" value="ECO:0007669"/>
    <property type="project" value="UniProtKB-UniRule"/>
</dbReference>
<evidence type="ECO:0000256" key="3">
    <source>
        <dbReference type="ARBA" id="ARBA00023125"/>
    </source>
</evidence>
<evidence type="ECO:0000256" key="2">
    <source>
        <dbReference type="ARBA" id="ARBA00023015"/>
    </source>
</evidence>
<organism evidence="7 8">
    <name type="scientific">Enterobacter kobei</name>
    <dbReference type="NCBI Taxonomy" id="208224"/>
    <lineage>
        <taxon>Bacteria</taxon>
        <taxon>Pseudomonadati</taxon>
        <taxon>Pseudomonadota</taxon>
        <taxon>Gammaproteobacteria</taxon>
        <taxon>Enterobacterales</taxon>
        <taxon>Enterobacteriaceae</taxon>
        <taxon>Enterobacter</taxon>
        <taxon>Enterobacter cloacae complex</taxon>
    </lineage>
</organism>
<dbReference type="PROSITE" id="PS50977">
    <property type="entry name" value="HTH_TETR_2"/>
    <property type="match status" value="1"/>
</dbReference>
<evidence type="ECO:0000256" key="5">
    <source>
        <dbReference type="PROSITE-ProRule" id="PRU00335"/>
    </source>
</evidence>
<dbReference type="InterPro" id="IPR013572">
    <property type="entry name" value="Tscrpt_reg_MAATS_C"/>
</dbReference>
<dbReference type="SUPFAM" id="SSF48498">
    <property type="entry name" value="Tetracyclin repressor-like, C-terminal domain"/>
    <property type="match status" value="1"/>
</dbReference>
<dbReference type="PANTHER" id="PTHR43479:SF11">
    <property type="entry name" value="ACREF_ENVCD OPERON REPRESSOR-RELATED"/>
    <property type="match status" value="1"/>
</dbReference>
<accession>A0AA86M641</accession>
<dbReference type="EMBL" id="AP024590">
    <property type="protein sequence ID" value="BCU53863.1"/>
    <property type="molecule type" value="Genomic_DNA"/>
</dbReference>
<reference evidence="7" key="1">
    <citation type="submission" date="2021-04" db="EMBL/GenBank/DDBJ databases">
        <title>Difference and commonality of drug resistance evolution in various bacteria. and drug sensitivity profiles.</title>
        <authorList>
            <person name="Maeda T."/>
            <person name="Shibai A."/>
            <person name="Kawada K."/>
            <person name="Kotani H."/>
            <person name="Tarusawa Y."/>
            <person name="Tanabe K."/>
            <person name="Furusawa C."/>
        </authorList>
    </citation>
    <scope>NUCLEOTIDE SEQUENCE</scope>
    <source>
        <strain evidence="7">JCM 8580</strain>
    </source>
</reference>
<keyword evidence="1" id="KW-0678">Repressor</keyword>
<dbReference type="Gene3D" id="1.10.357.10">
    <property type="entry name" value="Tetracycline Repressor, domain 2"/>
    <property type="match status" value="1"/>
</dbReference>
<dbReference type="Proteomes" id="UP000682928">
    <property type="component" value="Chromosome"/>
</dbReference>
<gene>
    <name evidence="7" type="primary">envR</name>
    <name evidence="7" type="ORF">ENKO_04570</name>
</gene>
<protein>
    <submittedName>
        <fullName evidence="7">AcrEF/envCD operon transcriptional regulator</fullName>
    </submittedName>
</protein>
<dbReference type="RefSeq" id="WP_254915025.1">
    <property type="nucleotide sequence ID" value="NZ_AP024590.1"/>
</dbReference>
<evidence type="ECO:0000256" key="1">
    <source>
        <dbReference type="ARBA" id="ARBA00022491"/>
    </source>
</evidence>
<dbReference type="PRINTS" id="PR00455">
    <property type="entry name" value="HTHTETR"/>
</dbReference>
<feature type="DNA-binding region" description="H-T-H motif" evidence="5">
    <location>
        <begin position="66"/>
        <end position="85"/>
    </location>
</feature>
<evidence type="ECO:0000313" key="8">
    <source>
        <dbReference type="Proteomes" id="UP000682928"/>
    </source>
</evidence>
<proteinExistence type="predicted"/>
<dbReference type="Pfam" id="PF08361">
    <property type="entry name" value="TetR_C_2"/>
    <property type="match status" value="1"/>
</dbReference>
<keyword evidence="3 5" id="KW-0238">DNA-binding</keyword>
<dbReference type="Pfam" id="PF00440">
    <property type="entry name" value="TetR_N"/>
    <property type="match status" value="1"/>
</dbReference>
<dbReference type="PANTHER" id="PTHR43479">
    <property type="entry name" value="ACREF/ENVCD OPERON REPRESSOR-RELATED"/>
    <property type="match status" value="1"/>
</dbReference>
<keyword evidence="4" id="KW-0804">Transcription</keyword>
<evidence type="ECO:0000313" key="7">
    <source>
        <dbReference type="EMBL" id="BCU53863.1"/>
    </source>
</evidence>
<name>A0AA86M641_9ENTR</name>
<evidence type="ECO:0000259" key="6">
    <source>
        <dbReference type="PROSITE" id="PS50977"/>
    </source>
</evidence>
<dbReference type="SUPFAM" id="SSF46689">
    <property type="entry name" value="Homeodomain-like"/>
    <property type="match status" value="1"/>
</dbReference>
<sequence>MLNERKKNARIQNHFLRIFHLANVNHHSSQLLIMVKRTKEDALKTRQLLIDTAILTFAQRGFSGTSLDDIARAAKVTRGAIYWHFENKSQLFNAIWQEQLPLRDKIADKVKLHSDASAEIILRQSLIEGMRLIARDPREQALVEILYHKCEFTKDLTAETEIRERLLFNHDNVALMLKRCVTENSTFLNNDIELAVIIIQAYLSGIIKNWLMSDKSFDLDKLAPALVDGLLASLRITFVPLPCAASSAKSSSISP</sequence>
<dbReference type="InterPro" id="IPR036271">
    <property type="entry name" value="Tet_transcr_reg_TetR-rel_C_sf"/>
</dbReference>
<dbReference type="AlphaFoldDB" id="A0AA86M641"/>
<dbReference type="InterPro" id="IPR050624">
    <property type="entry name" value="HTH-type_Tx_Regulator"/>
</dbReference>
<feature type="domain" description="HTH tetR-type" evidence="6">
    <location>
        <begin position="43"/>
        <end position="103"/>
    </location>
</feature>
<keyword evidence="2" id="KW-0805">Transcription regulation</keyword>
<dbReference type="InterPro" id="IPR023772">
    <property type="entry name" value="DNA-bd_HTH_TetR-type_CS"/>
</dbReference>